<dbReference type="AlphaFoldDB" id="A0A7Y9U7K7"/>
<dbReference type="Gene3D" id="3.90.420.10">
    <property type="entry name" value="Oxidoreductase, molybdopterin-binding domain"/>
    <property type="match status" value="1"/>
</dbReference>
<accession>A0A7Y9U7K7</accession>
<evidence type="ECO:0000313" key="3">
    <source>
        <dbReference type="Proteomes" id="UP000518288"/>
    </source>
</evidence>
<comment type="caution">
    <text evidence="2">The sequence shown here is derived from an EMBL/GenBank/DDBJ whole genome shotgun (WGS) entry which is preliminary data.</text>
</comment>
<dbReference type="InterPro" id="IPR006311">
    <property type="entry name" value="TAT_signal"/>
</dbReference>
<evidence type="ECO:0008006" key="4">
    <source>
        <dbReference type="Google" id="ProtNLM"/>
    </source>
</evidence>
<reference evidence="2 3" key="1">
    <citation type="submission" date="2020-07" db="EMBL/GenBank/DDBJ databases">
        <title>Genomic Encyclopedia of Archaeal and Bacterial Type Strains, Phase II (KMG-II): from individual species to whole genera.</title>
        <authorList>
            <person name="Goeker M."/>
        </authorList>
    </citation>
    <scope>NUCLEOTIDE SEQUENCE [LARGE SCALE GENOMIC DNA]</scope>
    <source>
        <strain evidence="2 3">DSM 21226</strain>
    </source>
</reference>
<name>A0A7Y9U7K7_9BURK</name>
<sequence length="171" mass="18920">MISRRHFMVASAASVALGVATPPVFALDRPKGKVVLTVSGKIGIRNAGTAAEFDMDMLAALPQHSFSTKTPWYPEARKFTGPLLREVLAAVDAQGKTLRAIALNEYKVDLPLGDALKFNLVLARLMDDKPMPVRDKGPLFIIYPFDSDETLRAERYYSRAAWQVKTIDVLE</sequence>
<keyword evidence="1" id="KW-0732">Signal</keyword>
<dbReference type="NCBIfam" id="TIGR01409">
    <property type="entry name" value="TAT_signal_seq"/>
    <property type="match status" value="1"/>
</dbReference>
<evidence type="ECO:0000313" key="2">
    <source>
        <dbReference type="EMBL" id="NYG33611.1"/>
    </source>
</evidence>
<keyword evidence="3" id="KW-1185">Reference proteome</keyword>
<dbReference type="PROSITE" id="PS51318">
    <property type="entry name" value="TAT"/>
    <property type="match status" value="1"/>
</dbReference>
<dbReference type="InterPro" id="IPR019546">
    <property type="entry name" value="TAT_signal_bac_arc"/>
</dbReference>
<dbReference type="InterPro" id="IPR036374">
    <property type="entry name" value="OxRdtase_Mopterin-bd_sf"/>
</dbReference>
<organism evidence="2 3">
    <name type="scientific">Sphaerotilus montanus</name>
    <dbReference type="NCBI Taxonomy" id="522889"/>
    <lineage>
        <taxon>Bacteria</taxon>
        <taxon>Pseudomonadati</taxon>
        <taxon>Pseudomonadota</taxon>
        <taxon>Betaproteobacteria</taxon>
        <taxon>Burkholderiales</taxon>
        <taxon>Sphaerotilaceae</taxon>
        <taxon>Sphaerotilus</taxon>
    </lineage>
</organism>
<dbReference type="SUPFAM" id="SSF56524">
    <property type="entry name" value="Oxidoreductase molybdopterin-binding domain"/>
    <property type="match status" value="1"/>
</dbReference>
<dbReference type="RefSeq" id="WP_246332544.1">
    <property type="nucleotide sequence ID" value="NZ_CAXYYM010000038.1"/>
</dbReference>
<gene>
    <name evidence="2" type="ORF">BDD16_002597</name>
</gene>
<dbReference type="EMBL" id="JACCFH010000001">
    <property type="protein sequence ID" value="NYG33611.1"/>
    <property type="molecule type" value="Genomic_DNA"/>
</dbReference>
<evidence type="ECO:0000256" key="1">
    <source>
        <dbReference type="SAM" id="SignalP"/>
    </source>
</evidence>
<feature type="signal peptide" evidence="1">
    <location>
        <begin position="1"/>
        <end position="26"/>
    </location>
</feature>
<feature type="chain" id="PRO_5030796635" description="Oxidoreductase molybdopterin-binding domain-containing protein" evidence="1">
    <location>
        <begin position="27"/>
        <end position="171"/>
    </location>
</feature>
<dbReference type="Proteomes" id="UP000518288">
    <property type="component" value="Unassembled WGS sequence"/>
</dbReference>
<protein>
    <recommendedName>
        <fullName evidence="4">Oxidoreductase molybdopterin-binding domain-containing protein</fullName>
    </recommendedName>
</protein>
<proteinExistence type="predicted"/>